<dbReference type="AlphaFoldDB" id="A0AA42X4T9"/>
<protein>
    <submittedName>
        <fullName evidence="4">Transposase</fullName>
    </submittedName>
</protein>
<feature type="non-terminal residue" evidence="4">
    <location>
        <position position="163"/>
    </location>
</feature>
<feature type="compositionally biased region" description="Polar residues" evidence="1">
    <location>
        <begin position="106"/>
        <end position="126"/>
    </location>
</feature>
<evidence type="ECO:0000259" key="3">
    <source>
        <dbReference type="Pfam" id="PF13340"/>
    </source>
</evidence>
<reference evidence="4" key="1">
    <citation type="submission" date="2022-09" db="EMBL/GenBank/DDBJ databases">
        <title>Intensive care unit water sources are persistently colonized with multi-drug resistant bacteria and are the site of extensive horizontal gene transfer of antibiotic resistance genes.</title>
        <authorList>
            <person name="Diorio-Toth L."/>
        </authorList>
    </citation>
    <scope>NUCLEOTIDE SEQUENCE</scope>
    <source>
        <strain evidence="4">GD03659</strain>
    </source>
</reference>
<feature type="region of interest" description="Disordered" evidence="1">
    <location>
        <begin position="105"/>
        <end position="143"/>
    </location>
</feature>
<dbReference type="GO" id="GO:0004803">
    <property type="term" value="F:transposase activity"/>
    <property type="evidence" value="ECO:0007669"/>
    <property type="project" value="InterPro"/>
</dbReference>
<dbReference type="InterPro" id="IPR002559">
    <property type="entry name" value="Transposase_11"/>
</dbReference>
<dbReference type="PANTHER" id="PTHR30007">
    <property type="entry name" value="PHP DOMAIN PROTEIN"/>
    <property type="match status" value="1"/>
</dbReference>
<name>A0AA42X4T9_SPHYA</name>
<accession>A0AA42X4T9</accession>
<feature type="domain" description="Insertion element IS402-like" evidence="3">
    <location>
        <begin position="27"/>
        <end position="89"/>
    </location>
</feature>
<organism evidence="4 5">
    <name type="scientific">Sphingobium yanoikuyae</name>
    <name type="common">Sphingomonas yanoikuyae</name>
    <dbReference type="NCBI Taxonomy" id="13690"/>
    <lineage>
        <taxon>Bacteria</taxon>
        <taxon>Pseudomonadati</taxon>
        <taxon>Pseudomonadota</taxon>
        <taxon>Alphaproteobacteria</taxon>
        <taxon>Sphingomonadales</taxon>
        <taxon>Sphingomonadaceae</taxon>
        <taxon>Sphingobium</taxon>
    </lineage>
</organism>
<dbReference type="PANTHER" id="PTHR30007:SF0">
    <property type="entry name" value="TRANSPOSASE"/>
    <property type="match status" value="1"/>
</dbReference>
<feature type="domain" description="Transposase IS4-like" evidence="2">
    <location>
        <begin position="109"/>
        <end position="160"/>
    </location>
</feature>
<dbReference type="Pfam" id="PF01609">
    <property type="entry name" value="DDE_Tnp_1"/>
    <property type="match status" value="1"/>
</dbReference>
<dbReference type="Proteomes" id="UP001162318">
    <property type="component" value="Unassembled WGS sequence"/>
</dbReference>
<sequence>MWADTTETQYVRADLAAKRFDRCRRGLLEPFFPPPSHVGRLHKWSFRRIVEAILHLLRGGSSWRMLPPCLPPVSTARRWFYLWWDNRIWLSSSHTLLLIGRETAGRQGSPSAGLIDSQSVKATESGGSRGYDADKKTKGRKRHILTDTDGNLVHAVFHAADIQ</sequence>
<dbReference type="InterPro" id="IPR025161">
    <property type="entry name" value="IS402-like_dom"/>
</dbReference>
<proteinExistence type="predicted"/>
<evidence type="ECO:0000313" key="5">
    <source>
        <dbReference type="Proteomes" id="UP001162318"/>
    </source>
</evidence>
<dbReference type="EMBL" id="JAOCKX010000156">
    <property type="protein sequence ID" value="MDH2135439.1"/>
    <property type="molecule type" value="Genomic_DNA"/>
</dbReference>
<dbReference type="GO" id="GO:0006313">
    <property type="term" value="P:DNA transposition"/>
    <property type="evidence" value="ECO:0007669"/>
    <property type="project" value="InterPro"/>
</dbReference>
<comment type="caution">
    <text evidence="4">The sequence shown here is derived from an EMBL/GenBank/DDBJ whole genome shotgun (WGS) entry which is preliminary data.</text>
</comment>
<dbReference type="Pfam" id="PF13340">
    <property type="entry name" value="DUF4096"/>
    <property type="match status" value="1"/>
</dbReference>
<gene>
    <name evidence="4" type="ORF">N5J77_30455</name>
</gene>
<dbReference type="GO" id="GO:0003677">
    <property type="term" value="F:DNA binding"/>
    <property type="evidence" value="ECO:0007669"/>
    <property type="project" value="InterPro"/>
</dbReference>
<evidence type="ECO:0000313" key="4">
    <source>
        <dbReference type="EMBL" id="MDH2135439.1"/>
    </source>
</evidence>
<evidence type="ECO:0000256" key="1">
    <source>
        <dbReference type="SAM" id="MobiDB-lite"/>
    </source>
</evidence>
<evidence type="ECO:0000259" key="2">
    <source>
        <dbReference type="Pfam" id="PF01609"/>
    </source>
</evidence>